<keyword evidence="3" id="KW-1185">Reference proteome</keyword>
<evidence type="ECO:0000313" key="3">
    <source>
        <dbReference type="Proteomes" id="UP000621454"/>
    </source>
</evidence>
<gene>
    <name evidence="2" type="ORF">GCM10011489_01790</name>
</gene>
<keyword evidence="1" id="KW-0472">Membrane</keyword>
<comment type="caution">
    <text evidence="2">The sequence shown here is derived from an EMBL/GenBank/DDBJ whole genome shotgun (WGS) entry which is preliminary data.</text>
</comment>
<evidence type="ECO:0000256" key="1">
    <source>
        <dbReference type="SAM" id="Phobius"/>
    </source>
</evidence>
<feature type="transmembrane region" description="Helical" evidence="1">
    <location>
        <begin position="47"/>
        <end position="70"/>
    </location>
</feature>
<reference evidence="2" key="1">
    <citation type="journal article" date="2014" name="Int. J. Syst. Evol. Microbiol.">
        <title>Complete genome sequence of Corynebacterium casei LMG S-19264T (=DSM 44701T), isolated from a smear-ripened cheese.</title>
        <authorList>
            <consortium name="US DOE Joint Genome Institute (JGI-PGF)"/>
            <person name="Walter F."/>
            <person name="Albersmeier A."/>
            <person name="Kalinowski J."/>
            <person name="Ruckert C."/>
        </authorList>
    </citation>
    <scope>NUCLEOTIDE SEQUENCE</scope>
    <source>
        <strain evidence="2">CGMCC 1.12827</strain>
    </source>
</reference>
<evidence type="ECO:0000313" key="2">
    <source>
        <dbReference type="EMBL" id="GGB17342.1"/>
    </source>
</evidence>
<organism evidence="2 3">
    <name type="scientific">Gordonia jinhuaensis</name>
    <dbReference type="NCBI Taxonomy" id="1517702"/>
    <lineage>
        <taxon>Bacteria</taxon>
        <taxon>Bacillati</taxon>
        <taxon>Actinomycetota</taxon>
        <taxon>Actinomycetes</taxon>
        <taxon>Mycobacteriales</taxon>
        <taxon>Gordoniaceae</taxon>
        <taxon>Gordonia</taxon>
    </lineage>
</organism>
<feature type="transmembrane region" description="Helical" evidence="1">
    <location>
        <begin position="16"/>
        <end position="35"/>
    </location>
</feature>
<name>A0A916WMV1_9ACTN</name>
<accession>A0A916WMV1</accession>
<protein>
    <submittedName>
        <fullName evidence="2">Uncharacterized protein</fullName>
    </submittedName>
</protein>
<reference evidence="2" key="2">
    <citation type="submission" date="2020-09" db="EMBL/GenBank/DDBJ databases">
        <authorList>
            <person name="Sun Q."/>
            <person name="Zhou Y."/>
        </authorList>
    </citation>
    <scope>NUCLEOTIDE SEQUENCE</scope>
    <source>
        <strain evidence="2">CGMCC 1.12827</strain>
    </source>
</reference>
<sequence>MPDPTTAHTAPPRRRFAPLHAAVAVIVLVIAGWGLAGGSGLRELTVIAWSLVGLGVLAGLALVISGMGAVRRRR</sequence>
<dbReference type="EMBL" id="BMGC01000001">
    <property type="protein sequence ID" value="GGB17342.1"/>
    <property type="molecule type" value="Genomic_DNA"/>
</dbReference>
<keyword evidence="1" id="KW-0812">Transmembrane</keyword>
<proteinExistence type="predicted"/>
<keyword evidence="1" id="KW-1133">Transmembrane helix</keyword>
<dbReference type="RefSeq" id="WP_188584793.1">
    <property type="nucleotide sequence ID" value="NZ_BMGC01000001.1"/>
</dbReference>
<dbReference type="AlphaFoldDB" id="A0A916WMV1"/>
<dbReference type="Proteomes" id="UP000621454">
    <property type="component" value="Unassembled WGS sequence"/>
</dbReference>